<feature type="compositionally biased region" description="Polar residues" evidence="1">
    <location>
        <begin position="33"/>
        <end position="53"/>
    </location>
</feature>
<sequence length="186" mass="20659">MTDQQEVALDTFNQDNVNQSPVQLRSSPGHYATSPQSDLMSNRSRSVNFSGESTNEDRRKRLQRTPTPYWPRKELSEGEEASSELSDWSRQNTLEDVEEVDVDTRPDGELQRNSLFRRGLERQKQVTSRDNSPVSKVPTNCCADGLGGGTGRRSSLHDAVLALPEKLRKTIARNASLGSGDPGISE</sequence>
<accession>R7V298</accession>
<reference evidence="2 4" key="2">
    <citation type="journal article" date="2013" name="Nature">
        <title>Insights into bilaterian evolution from three spiralian genomes.</title>
        <authorList>
            <person name="Simakov O."/>
            <person name="Marletaz F."/>
            <person name="Cho S.J."/>
            <person name="Edsinger-Gonzales E."/>
            <person name="Havlak P."/>
            <person name="Hellsten U."/>
            <person name="Kuo D.H."/>
            <person name="Larsson T."/>
            <person name="Lv J."/>
            <person name="Arendt D."/>
            <person name="Savage R."/>
            <person name="Osoegawa K."/>
            <person name="de Jong P."/>
            <person name="Grimwood J."/>
            <person name="Chapman J.A."/>
            <person name="Shapiro H."/>
            <person name="Aerts A."/>
            <person name="Otillar R.P."/>
            <person name="Terry A.Y."/>
            <person name="Boore J.L."/>
            <person name="Grigoriev I.V."/>
            <person name="Lindberg D.R."/>
            <person name="Seaver E.C."/>
            <person name="Weisblat D.A."/>
            <person name="Putnam N.H."/>
            <person name="Rokhsar D.S."/>
        </authorList>
    </citation>
    <scope>NUCLEOTIDE SEQUENCE</scope>
    <source>
        <strain evidence="2 4">I ESC-2004</strain>
    </source>
</reference>
<dbReference type="AlphaFoldDB" id="R7V298"/>
<evidence type="ECO:0000256" key="1">
    <source>
        <dbReference type="SAM" id="MobiDB-lite"/>
    </source>
</evidence>
<dbReference type="EMBL" id="AMQN01019308">
    <property type="status" value="NOT_ANNOTATED_CDS"/>
    <property type="molecule type" value="Genomic_DNA"/>
</dbReference>
<dbReference type="EMBL" id="KB295580">
    <property type="protein sequence ID" value="ELU12978.1"/>
    <property type="molecule type" value="Genomic_DNA"/>
</dbReference>
<protein>
    <submittedName>
        <fullName evidence="2 3">Uncharacterized protein</fullName>
    </submittedName>
</protein>
<dbReference type="EnsemblMetazoa" id="CapteT196760">
    <property type="protein sequence ID" value="CapteP196760"/>
    <property type="gene ID" value="CapteG196760"/>
</dbReference>
<feature type="compositionally biased region" description="Polar residues" evidence="1">
    <location>
        <begin position="1"/>
        <end position="26"/>
    </location>
</feature>
<proteinExistence type="predicted"/>
<feature type="region of interest" description="Disordered" evidence="1">
    <location>
        <begin position="1"/>
        <end position="139"/>
    </location>
</feature>
<reference evidence="4" key="1">
    <citation type="submission" date="2012-12" db="EMBL/GenBank/DDBJ databases">
        <authorList>
            <person name="Hellsten U."/>
            <person name="Grimwood J."/>
            <person name="Chapman J.A."/>
            <person name="Shapiro H."/>
            <person name="Aerts A."/>
            <person name="Otillar R.P."/>
            <person name="Terry A.Y."/>
            <person name="Boore J.L."/>
            <person name="Simakov O."/>
            <person name="Marletaz F."/>
            <person name="Cho S.-J."/>
            <person name="Edsinger-Gonzales E."/>
            <person name="Havlak P."/>
            <person name="Kuo D.-H."/>
            <person name="Larsson T."/>
            <person name="Lv J."/>
            <person name="Arendt D."/>
            <person name="Savage R."/>
            <person name="Osoegawa K."/>
            <person name="de Jong P."/>
            <person name="Lindberg D.R."/>
            <person name="Seaver E.C."/>
            <person name="Weisblat D.A."/>
            <person name="Putnam N.H."/>
            <person name="Grigoriev I.V."/>
            <person name="Rokhsar D.S."/>
        </authorList>
    </citation>
    <scope>NUCLEOTIDE SEQUENCE</scope>
    <source>
        <strain evidence="4">I ESC-2004</strain>
    </source>
</reference>
<evidence type="ECO:0000313" key="3">
    <source>
        <dbReference type="EnsemblMetazoa" id="CapteP196760"/>
    </source>
</evidence>
<gene>
    <name evidence="2" type="ORF">CAPTEDRAFT_196760</name>
</gene>
<name>R7V298_CAPTE</name>
<organism evidence="2">
    <name type="scientific">Capitella teleta</name>
    <name type="common">Polychaete worm</name>
    <dbReference type="NCBI Taxonomy" id="283909"/>
    <lineage>
        <taxon>Eukaryota</taxon>
        <taxon>Metazoa</taxon>
        <taxon>Spiralia</taxon>
        <taxon>Lophotrochozoa</taxon>
        <taxon>Annelida</taxon>
        <taxon>Polychaeta</taxon>
        <taxon>Sedentaria</taxon>
        <taxon>Scolecida</taxon>
        <taxon>Capitellidae</taxon>
        <taxon>Capitella</taxon>
    </lineage>
</organism>
<evidence type="ECO:0000313" key="4">
    <source>
        <dbReference type="Proteomes" id="UP000014760"/>
    </source>
</evidence>
<dbReference type="HOGENOM" id="CLU_1455742_0_0_1"/>
<keyword evidence="4" id="KW-1185">Reference proteome</keyword>
<reference evidence="3" key="3">
    <citation type="submission" date="2015-06" db="UniProtKB">
        <authorList>
            <consortium name="EnsemblMetazoa"/>
        </authorList>
    </citation>
    <scope>IDENTIFICATION</scope>
</reference>
<dbReference type="Proteomes" id="UP000014760">
    <property type="component" value="Unassembled WGS sequence"/>
</dbReference>
<feature type="compositionally biased region" description="Polar residues" evidence="1">
    <location>
        <begin position="125"/>
        <end position="138"/>
    </location>
</feature>
<evidence type="ECO:0000313" key="2">
    <source>
        <dbReference type="EMBL" id="ELU12978.1"/>
    </source>
</evidence>